<dbReference type="RefSeq" id="XP_034106786.1">
    <property type="nucleotide sequence ID" value="XM_034250895.2"/>
</dbReference>
<feature type="chain" id="PRO_5027582931" evidence="1">
    <location>
        <begin position="26"/>
        <end position="103"/>
    </location>
</feature>
<dbReference type="PROSITE" id="PS51257">
    <property type="entry name" value="PROKAR_LIPOPROTEIN"/>
    <property type="match status" value="1"/>
</dbReference>
<accession>A0A6P8WSY7</accession>
<sequence>MLLKPYQLAIAIALFLACFSPEVSCFARNFGRPNATYYAPAQTYPGHNYTRPNIGFQQHYPAQPAYNSGPNPIYGNRPGNYSLHGGYRPRNNTNIFARLFKFW</sequence>
<proteinExistence type="predicted"/>
<keyword evidence="2" id="KW-1185">Reference proteome</keyword>
<dbReference type="AlphaFoldDB" id="A0A6P8WSY7"/>
<gene>
    <name evidence="3" type="primary">LOC117569650</name>
</gene>
<evidence type="ECO:0000256" key="1">
    <source>
        <dbReference type="SAM" id="SignalP"/>
    </source>
</evidence>
<evidence type="ECO:0000313" key="2">
    <source>
        <dbReference type="Proteomes" id="UP000515160"/>
    </source>
</evidence>
<name>A0A6P8WSY7_DROAB</name>
<feature type="signal peptide" evidence="1">
    <location>
        <begin position="1"/>
        <end position="25"/>
    </location>
</feature>
<dbReference type="GeneID" id="117569650"/>
<dbReference type="Proteomes" id="UP000515160">
    <property type="component" value="Chromosome 3"/>
</dbReference>
<reference evidence="3" key="1">
    <citation type="submission" date="2025-08" db="UniProtKB">
        <authorList>
            <consortium name="RefSeq"/>
        </authorList>
    </citation>
    <scope>IDENTIFICATION</scope>
    <source>
        <strain evidence="3">15112-1751.03</strain>
        <tissue evidence="3">Whole Adult</tissue>
    </source>
</reference>
<evidence type="ECO:0000313" key="3">
    <source>
        <dbReference type="RefSeq" id="XP_034106786.1"/>
    </source>
</evidence>
<protein>
    <submittedName>
        <fullName evidence="3">Uncharacterized protein LOC117569650 isoform X2</fullName>
    </submittedName>
</protein>
<keyword evidence="1" id="KW-0732">Signal</keyword>
<organism evidence="2 3">
    <name type="scientific">Drosophila albomicans</name>
    <name type="common">Fruit fly</name>
    <dbReference type="NCBI Taxonomy" id="7291"/>
    <lineage>
        <taxon>Eukaryota</taxon>
        <taxon>Metazoa</taxon>
        <taxon>Ecdysozoa</taxon>
        <taxon>Arthropoda</taxon>
        <taxon>Hexapoda</taxon>
        <taxon>Insecta</taxon>
        <taxon>Pterygota</taxon>
        <taxon>Neoptera</taxon>
        <taxon>Endopterygota</taxon>
        <taxon>Diptera</taxon>
        <taxon>Brachycera</taxon>
        <taxon>Muscomorpha</taxon>
        <taxon>Ephydroidea</taxon>
        <taxon>Drosophilidae</taxon>
        <taxon>Drosophila</taxon>
    </lineage>
</organism>